<reference evidence="3 4" key="1">
    <citation type="journal article" date="2014" name="Genome Announc.">
        <title>Draft Genome Sequence of Streptomyces roseochromogenes subsp. oscitans DS 12.976, Producer of the Aminocoumarin Antibiotic Clorobiocin.</title>
        <authorList>
            <person name="Ruckert C."/>
            <person name="Kalinowski J."/>
            <person name="Heide L."/>
            <person name="Apel A.K."/>
        </authorList>
    </citation>
    <scope>NUCLEOTIDE SEQUENCE [LARGE SCALE GENOMIC DNA]</scope>
    <source>
        <strain evidence="3 4">DS 12.976</strain>
    </source>
</reference>
<dbReference type="AlphaFoldDB" id="V6L6G1"/>
<proteinExistence type="predicted"/>
<comment type="caution">
    <text evidence="3">The sequence shown here is derived from an EMBL/GenBank/DDBJ whole genome shotgun (WGS) entry which is preliminary data.</text>
</comment>
<dbReference type="GO" id="GO:0005886">
    <property type="term" value="C:plasma membrane"/>
    <property type="evidence" value="ECO:0007669"/>
    <property type="project" value="TreeGrafter"/>
</dbReference>
<feature type="transmembrane region" description="Helical" evidence="2">
    <location>
        <begin position="42"/>
        <end position="61"/>
    </location>
</feature>
<dbReference type="GO" id="GO:0030313">
    <property type="term" value="C:cell envelope"/>
    <property type="evidence" value="ECO:0007669"/>
    <property type="project" value="UniProtKB-SubCell"/>
</dbReference>
<protein>
    <submittedName>
        <fullName evidence="3">Uncharacterized protein</fullName>
    </submittedName>
</protein>
<sequence>MISADSHPVSGVMMFSVGKPSATTAPVSAPTGDPLTTTLYNLVRGLAYVGLAMIVGLAAFGERTRALKRPLAAGWWALTVSTPALLLGGPYERGSGLEVSSLPEAINGHTGVALESAGPAGGGRIVHSPTAAR</sequence>
<dbReference type="PANTHER" id="PTHR34820">
    <property type="entry name" value="INNER MEMBRANE PROTEIN YEBZ"/>
    <property type="match status" value="1"/>
</dbReference>
<dbReference type="OrthoDB" id="5242236at2"/>
<evidence type="ECO:0000313" key="4">
    <source>
        <dbReference type="Proteomes" id="UP000017984"/>
    </source>
</evidence>
<dbReference type="InterPro" id="IPR032694">
    <property type="entry name" value="CopC/D"/>
</dbReference>
<dbReference type="HOGENOM" id="CLU_1905643_0_0_11"/>
<evidence type="ECO:0000256" key="1">
    <source>
        <dbReference type="ARBA" id="ARBA00004196"/>
    </source>
</evidence>
<gene>
    <name evidence="3" type="ORF">M878_00200</name>
</gene>
<dbReference type="PANTHER" id="PTHR34820:SF4">
    <property type="entry name" value="INNER MEMBRANE PROTEIN YEBZ"/>
    <property type="match status" value="1"/>
</dbReference>
<dbReference type="Proteomes" id="UP000017984">
    <property type="component" value="Chromosome"/>
</dbReference>
<accession>V6L6G1</accession>
<name>V6L6G1_STRRC</name>
<dbReference type="STRING" id="1352936.M878_00200"/>
<dbReference type="RefSeq" id="WP_023544080.1">
    <property type="nucleotide sequence ID" value="NZ_CM002285.1"/>
</dbReference>
<comment type="subcellular location">
    <subcellularLocation>
        <location evidence="1">Cell envelope</location>
    </subcellularLocation>
</comment>
<evidence type="ECO:0000256" key="2">
    <source>
        <dbReference type="SAM" id="Phobius"/>
    </source>
</evidence>
<dbReference type="EMBL" id="AWQX01000004">
    <property type="protein sequence ID" value="EST36799.1"/>
    <property type="molecule type" value="Genomic_DNA"/>
</dbReference>
<dbReference type="PATRIC" id="fig|1352936.5.peg.43"/>
<keyword evidence="2" id="KW-0472">Membrane</keyword>
<keyword evidence="4" id="KW-1185">Reference proteome</keyword>
<keyword evidence="2" id="KW-0812">Transmembrane</keyword>
<keyword evidence="2" id="KW-1133">Transmembrane helix</keyword>
<evidence type="ECO:0000313" key="3">
    <source>
        <dbReference type="EMBL" id="EST36799.1"/>
    </source>
</evidence>
<organism evidence="3 4">
    <name type="scientific">Streptomyces roseochromogenus subsp. oscitans DS 12.976</name>
    <dbReference type="NCBI Taxonomy" id="1352936"/>
    <lineage>
        <taxon>Bacteria</taxon>
        <taxon>Bacillati</taxon>
        <taxon>Actinomycetota</taxon>
        <taxon>Actinomycetes</taxon>
        <taxon>Kitasatosporales</taxon>
        <taxon>Streptomycetaceae</taxon>
        <taxon>Streptomyces</taxon>
    </lineage>
</organism>
<dbReference type="GO" id="GO:0006825">
    <property type="term" value="P:copper ion transport"/>
    <property type="evidence" value="ECO:0007669"/>
    <property type="project" value="InterPro"/>
</dbReference>